<feature type="transmembrane region" description="Helical" evidence="1">
    <location>
        <begin position="170"/>
        <end position="189"/>
    </location>
</feature>
<organism evidence="2 3">
    <name type="scientific">Methanoculleus marisnigri</name>
    <dbReference type="NCBI Taxonomy" id="2198"/>
    <lineage>
        <taxon>Archaea</taxon>
        <taxon>Methanobacteriati</taxon>
        <taxon>Methanobacteriota</taxon>
        <taxon>Stenosarchaea group</taxon>
        <taxon>Methanomicrobia</taxon>
        <taxon>Methanomicrobiales</taxon>
        <taxon>Methanomicrobiaceae</taxon>
        <taxon>Methanoculleus</taxon>
    </lineage>
</organism>
<evidence type="ECO:0000256" key="1">
    <source>
        <dbReference type="SAM" id="Phobius"/>
    </source>
</evidence>
<name>A0A101INA3_9EURY</name>
<keyword evidence="1" id="KW-0472">Membrane</keyword>
<feature type="transmembrane region" description="Helical" evidence="1">
    <location>
        <begin position="45"/>
        <end position="66"/>
    </location>
</feature>
<keyword evidence="1" id="KW-1133">Transmembrane helix</keyword>
<sequence>MRMAPERTALALALTAAYFIAVPVTGMYARFAYNGQSVYRVADLAPVLLLFCIISLAGAVLCAAAMREEDGRWWAAVPLAALLLALAVFGPSPWSSGSGLLATVLLAPAALILLLGALPVRMGTFAWFSAIETGIISLFGLVWAYGLFLAPPLPENVRVDSPSLYEFAGAAYVYAGLGLLGILLLVLACRQTPVEERAA</sequence>
<dbReference type="EMBL" id="LGHE01000337">
    <property type="protein sequence ID" value="KUK98360.1"/>
    <property type="molecule type" value="Genomic_DNA"/>
</dbReference>
<dbReference type="Proteomes" id="UP000054598">
    <property type="component" value="Unassembled WGS sequence"/>
</dbReference>
<evidence type="ECO:0000313" key="2">
    <source>
        <dbReference type="EMBL" id="KUK98360.1"/>
    </source>
</evidence>
<comment type="caution">
    <text evidence="2">The sequence shown here is derived from an EMBL/GenBank/DDBJ whole genome shotgun (WGS) entry which is preliminary data.</text>
</comment>
<evidence type="ECO:0000313" key="3">
    <source>
        <dbReference type="Proteomes" id="UP000054598"/>
    </source>
</evidence>
<feature type="transmembrane region" description="Helical" evidence="1">
    <location>
        <begin position="73"/>
        <end position="94"/>
    </location>
</feature>
<accession>A0A101INA3</accession>
<reference evidence="3" key="1">
    <citation type="journal article" date="2015" name="MBio">
        <title>Genome-Resolved Metagenomic Analysis Reveals Roles for Candidate Phyla and Other Microbial Community Members in Biogeochemical Transformations in Oil Reservoirs.</title>
        <authorList>
            <person name="Hu P."/>
            <person name="Tom L."/>
            <person name="Singh A."/>
            <person name="Thomas B.C."/>
            <person name="Baker B.J."/>
            <person name="Piceno Y.M."/>
            <person name="Andersen G.L."/>
            <person name="Banfield J.F."/>
        </authorList>
    </citation>
    <scope>NUCLEOTIDE SEQUENCE [LARGE SCALE GENOMIC DNA]</scope>
</reference>
<proteinExistence type="predicted"/>
<feature type="transmembrane region" description="Helical" evidence="1">
    <location>
        <begin position="100"/>
        <end position="118"/>
    </location>
</feature>
<keyword evidence="1" id="KW-0812">Transmembrane</keyword>
<gene>
    <name evidence="2" type="ORF">XE10_2086</name>
</gene>
<protein>
    <submittedName>
        <fullName evidence="2">Uncharacterized protein</fullName>
    </submittedName>
</protein>
<dbReference type="AlphaFoldDB" id="A0A101INA3"/>
<dbReference type="PATRIC" id="fig|2198.3.peg.385"/>
<feature type="transmembrane region" description="Helical" evidence="1">
    <location>
        <begin position="125"/>
        <end position="150"/>
    </location>
</feature>